<dbReference type="EMBL" id="CAFBMM010000073">
    <property type="protein sequence ID" value="CAB4912916.1"/>
    <property type="molecule type" value="Genomic_DNA"/>
</dbReference>
<reference evidence="3" key="1">
    <citation type="submission" date="2020-05" db="EMBL/GenBank/DDBJ databases">
        <authorList>
            <person name="Chiriac C."/>
            <person name="Salcher M."/>
            <person name="Ghai R."/>
            <person name="Kavagutti S V."/>
        </authorList>
    </citation>
    <scope>NUCLEOTIDE SEQUENCE</scope>
</reference>
<sequence length="246" mass="26597">MSDHEDALRYAFGAGEILLALRAEESNKGRSWSLGDRGDHEANVYLLEQISGDHPNDCILSEESSDVSDRLNANRVWIIDPLDGTREFSELDRTDWAVHVALWERDRGLTAGAVTLPALNQGFGTNPSATVPEAAGRPRRVVVSRSRPSQAARLVAEAIDAELVSMGSAGAKIMAVVRGEVDAYVHTGGQYEWDSAAPIAVAEAAGLHTSRVDGSPMIYNQPDSWLPDLIVCRPEFADQALAAINH</sequence>
<evidence type="ECO:0000256" key="2">
    <source>
        <dbReference type="ARBA" id="ARBA00022842"/>
    </source>
</evidence>
<dbReference type="Gene3D" id="3.30.540.10">
    <property type="entry name" value="Fructose-1,6-Bisphosphatase, subunit A, domain 1"/>
    <property type="match status" value="1"/>
</dbReference>
<dbReference type="CDD" id="cd01638">
    <property type="entry name" value="CysQ"/>
    <property type="match status" value="1"/>
</dbReference>
<evidence type="ECO:0000313" key="4">
    <source>
        <dbReference type="EMBL" id="CAB4973396.1"/>
    </source>
</evidence>
<dbReference type="InterPro" id="IPR000760">
    <property type="entry name" value="Inositol_monophosphatase-like"/>
</dbReference>
<dbReference type="PANTHER" id="PTHR43028:SF5">
    <property type="entry name" value="3'(2'),5'-BISPHOSPHATE NUCLEOTIDASE 1"/>
    <property type="match status" value="1"/>
</dbReference>
<dbReference type="GO" id="GO:0000103">
    <property type="term" value="P:sulfate assimilation"/>
    <property type="evidence" value="ECO:0007669"/>
    <property type="project" value="TreeGrafter"/>
</dbReference>
<dbReference type="SUPFAM" id="SSF56655">
    <property type="entry name" value="Carbohydrate phosphatase"/>
    <property type="match status" value="1"/>
</dbReference>
<dbReference type="InterPro" id="IPR020583">
    <property type="entry name" value="Inositol_monoP_metal-BS"/>
</dbReference>
<gene>
    <name evidence="3" type="ORF">UFOPK3605_01243</name>
    <name evidence="4" type="ORF">UFOPK3897_00642</name>
    <name evidence="5" type="ORF">UFOPK4121_00290</name>
</gene>
<dbReference type="GO" id="GO:0046872">
    <property type="term" value="F:metal ion binding"/>
    <property type="evidence" value="ECO:0007669"/>
    <property type="project" value="UniProtKB-KW"/>
</dbReference>
<evidence type="ECO:0000313" key="5">
    <source>
        <dbReference type="EMBL" id="CAB5015252.1"/>
    </source>
</evidence>
<dbReference type="PRINTS" id="PR00377">
    <property type="entry name" value="IMPHPHTASES"/>
</dbReference>
<protein>
    <submittedName>
        <fullName evidence="3">Unannotated protein</fullName>
    </submittedName>
</protein>
<dbReference type="GO" id="GO:0008441">
    <property type="term" value="F:3'(2'),5'-bisphosphate nucleotidase activity"/>
    <property type="evidence" value="ECO:0007669"/>
    <property type="project" value="TreeGrafter"/>
</dbReference>
<evidence type="ECO:0000256" key="1">
    <source>
        <dbReference type="ARBA" id="ARBA00022723"/>
    </source>
</evidence>
<name>A0A6J7H1T3_9ZZZZ</name>
<proteinExistence type="predicted"/>
<dbReference type="EMBL" id="CAFBPQ010000004">
    <property type="protein sequence ID" value="CAB5015252.1"/>
    <property type="molecule type" value="Genomic_DNA"/>
</dbReference>
<dbReference type="AlphaFoldDB" id="A0A6J7H1T3"/>
<dbReference type="PANTHER" id="PTHR43028">
    <property type="entry name" value="3'(2'),5'-BISPHOSPHATE NUCLEOTIDASE 1"/>
    <property type="match status" value="1"/>
</dbReference>
<dbReference type="GO" id="GO:0050427">
    <property type="term" value="P:3'-phosphoadenosine 5'-phosphosulfate metabolic process"/>
    <property type="evidence" value="ECO:0007669"/>
    <property type="project" value="TreeGrafter"/>
</dbReference>
<keyword evidence="2" id="KW-0460">Magnesium</keyword>
<dbReference type="Pfam" id="PF00459">
    <property type="entry name" value="Inositol_P"/>
    <property type="match status" value="1"/>
</dbReference>
<accession>A0A6J7H1T3</accession>
<keyword evidence="1" id="KW-0479">Metal-binding</keyword>
<dbReference type="InterPro" id="IPR050725">
    <property type="entry name" value="CysQ/Inositol_MonoPase"/>
</dbReference>
<dbReference type="EMBL" id="CAFBOF010000008">
    <property type="protein sequence ID" value="CAB4973396.1"/>
    <property type="molecule type" value="Genomic_DNA"/>
</dbReference>
<dbReference type="Gene3D" id="3.40.190.80">
    <property type="match status" value="1"/>
</dbReference>
<organism evidence="3">
    <name type="scientific">freshwater metagenome</name>
    <dbReference type="NCBI Taxonomy" id="449393"/>
    <lineage>
        <taxon>unclassified sequences</taxon>
        <taxon>metagenomes</taxon>
        <taxon>ecological metagenomes</taxon>
    </lineage>
</organism>
<dbReference type="PROSITE" id="PS00629">
    <property type="entry name" value="IMP_1"/>
    <property type="match status" value="1"/>
</dbReference>
<evidence type="ECO:0000313" key="3">
    <source>
        <dbReference type="EMBL" id="CAB4912916.1"/>
    </source>
</evidence>